<name>A0A6J4P4G4_9ACTN</name>
<evidence type="ECO:0000256" key="1">
    <source>
        <dbReference type="SAM" id="Phobius"/>
    </source>
</evidence>
<proteinExistence type="predicted"/>
<sequence>MIDYFSTLGYIPGIALAAAGILSPIATMLIPTSNRHPQAPLGNDPAEYARKEREQREDNLIPEDQPIIFLEVDAEDASEFTDVLEVHGVEIGGHKVLRAVSSVVPNAIAALLHLRDTTGKTPHCYFGWTEGSPIVYLIRFILFGEGDTAPVTHEVLQEPAPEAPRRPLILVGGR</sequence>
<keyword evidence="1" id="KW-1133">Transmembrane helix</keyword>
<feature type="transmembrane region" description="Helical" evidence="1">
    <location>
        <begin position="7"/>
        <end position="30"/>
    </location>
</feature>
<protein>
    <submittedName>
        <fullName evidence="2">Putative membrane protein</fullName>
    </submittedName>
</protein>
<organism evidence="2">
    <name type="scientific">uncultured Rubrobacteraceae bacterium</name>
    <dbReference type="NCBI Taxonomy" id="349277"/>
    <lineage>
        <taxon>Bacteria</taxon>
        <taxon>Bacillati</taxon>
        <taxon>Actinomycetota</taxon>
        <taxon>Rubrobacteria</taxon>
        <taxon>Rubrobacterales</taxon>
        <taxon>Rubrobacteraceae</taxon>
        <taxon>environmental samples</taxon>
    </lineage>
</organism>
<evidence type="ECO:0000313" key="2">
    <source>
        <dbReference type="EMBL" id="CAA9406028.1"/>
    </source>
</evidence>
<gene>
    <name evidence="2" type="ORF">AVDCRST_MAG03-1536</name>
</gene>
<dbReference type="EMBL" id="CADCUT010000092">
    <property type="protein sequence ID" value="CAA9406028.1"/>
    <property type="molecule type" value="Genomic_DNA"/>
</dbReference>
<accession>A0A6J4P4G4</accession>
<keyword evidence="1" id="KW-0812">Transmembrane</keyword>
<reference evidence="2" key="1">
    <citation type="submission" date="2020-02" db="EMBL/GenBank/DDBJ databases">
        <authorList>
            <person name="Meier V. D."/>
        </authorList>
    </citation>
    <scope>NUCLEOTIDE SEQUENCE</scope>
    <source>
        <strain evidence="2">AVDCRST_MAG03</strain>
    </source>
</reference>
<keyword evidence="1" id="KW-0472">Membrane</keyword>
<dbReference type="AlphaFoldDB" id="A0A6J4P4G4"/>